<keyword evidence="3" id="KW-1185">Reference proteome</keyword>
<organism evidence="2 3">
    <name type="scientific">Hyella patelloides LEGE 07179</name>
    <dbReference type="NCBI Taxonomy" id="945734"/>
    <lineage>
        <taxon>Bacteria</taxon>
        <taxon>Bacillati</taxon>
        <taxon>Cyanobacteriota</taxon>
        <taxon>Cyanophyceae</taxon>
        <taxon>Pleurocapsales</taxon>
        <taxon>Hyellaceae</taxon>
        <taxon>Hyella</taxon>
    </lineage>
</organism>
<name>A0A563VQE7_9CYAN</name>
<feature type="transmembrane region" description="Helical" evidence="1">
    <location>
        <begin position="104"/>
        <end position="127"/>
    </location>
</feature>
<dbReference type="AlphaFoldDB" id="A0A563VQE7"/>
<proteinExistence type="predicted"/>
<feature type="transmembrane region" description="Helical" evidence="1">
    <location>
        <begin position="139"/>
        <end position="160"/>
    </location>
</feature>
<dbReference type="Proteomes" id="UP000320055">
    <property type="component" value="Unassembled WGS sequence"/>
</dbReference>
<evidence type="ECO:0000313" key="3">
    <source>
        <dbReference type="Proteomes" id="UP000320055"/>
    </source>
</evidence>
<dbReference type="EMBL" id="CAACVJ010000113">
    <property type="protein sequence ID" value="VEP13487.1"/>
    <property type="molecule type" value="Genomic_DNA"/>
</dbReference>
<evidence type="ECO:0000256" key="1">
    <source>
        <dbReference type="SAM" id="Phobius"/>
    </source>
</evidence>
<keyword evidence="1" id="KW-0812">Transmembrane</keyword>
<evidence type="ECO:0000313" key="2">
    <source>
        <dbReference type="EMBL" id="VEP13487.1"/>
    </source>
</evidence>
<reference evidence="2 3" key="1">
    <citation type="submission" date="2019-01" db="EMBL/GenBank/DDBJ databases">
        <authorList>
            <person name="Brito A."/>
        </authorList>
    </citation>
    <scope>NUCLEOTIDE SEQUENCE [LARGE SCALE GENOMIC DNA]</scope>
    <source>
        <strain evidence="2">1</strain>
    </source>
</reference>
<protein>
    <submittedName>
        <fullName evidence="2">Uncharacterized protein</fullName>
    </submittedName>
</protein>
<feature type="transmembrane region" description="Helical" evidence="1">
    <location>
        <begin position="12"/>
        <end position="35"/>
    </location>
</feature>
<keyword evidence="1" id="KW-0472">Membrane</keyword>
<gene>
    <name evidence="2" type="ORF">H1P_200019</name>
</gene>
<sequence length="184" mass="21131">MTSTITDALLSLFLLSTSYSITFALISIISAPLYYKDKSSNRTIKNNKEASNLYKYLNPKSNQKSVTINEFALYLDEQYNLLELKFQEEDLKKDIEEHESSRNIAIIPLSILLFLLFLWYFQFILGMSTKDIIDNFPDYFGIGFSVLCTTIVNFALKLALFNSVKFKKQALSAIRKAQTLITET</sequence>
<dbReference type="RefSeq" id="WP_144864500.1">
    <property type="nucleotide sequence ID" value="NZ_LR213781.1"/>
</dbReference>
<keyword evidence="1" id="KW-1133">Transmembrane helix</keyword>
<accession>A0A563VQE7</accession>